<gene>
    <name evidence="2" type="ORF">ACFSJ3_15210</name>
</gene>
<keyword evidence="1" id="KW-0472">Membrane</keyword>
<comment type="caution">
    <text evidence="2">The sequence shown here is derived from an EMBL/GenBank/DDBJ whole genome shotgun (WGS) entry which is preliminary data.</text>
</comment>
<sequence length="91" mass="9788">MAIRNIKHMRRQLGQGMTEYIIITALIAIAAIGTYGLFGETLRNQVAAVTTELSGQNSDAVIQKAQDDADAAQALADQEYNLSNYDDGAAQ</sequence>
<reference evidence="3" key="1">
    <citation type="journal article" date="2019" name="Int. J. Syst. Evol. Microbiol.">
        <title>The Global Catalogue of Microorganisms (GCM) 10K type strain sequencing project: providing services to taxonomists for standard genome sequencing and annotation.</title>
        <authorList>
            <consortium name="The Broad Institute Genomics Platform"/>
            <consortium name="The Broad Institute Genome Sequencing Center for Infectious Disease"/>
            <person name="Wu L."/>
            <person name="Ma J."/>
        </authorList>
    </citation>
    <scope>NUCLEOTIDE SEQUENCE [LARGE SCALE GENOMIC DNA]</scope>
    <source>
        <strain evidence="3">CGMCC 1.10992</strain>
    </source>
</reference>
<keyword evidence="1" id="KW-0812">Transmembrane</keyword>
<name>A0ABW4XR96_9GAMM</name>
<feature type="transmembrane region" description="Helical" evidence="1">
    <location>
        <begin position="20"/>
        <end position="38"/>
    </location>
</feature>
<dbReference type="RefSeq" id="WP_345340507.1">
    <property type="nucleotide sequence ID" value="NZ_BAABLI010000015.1"/>
</dbReference>
<protein>
    <submittedName>
        <fullName evidence="2">Pilus assembly protein</fullName>
    </submittedName>
</protein>
<dbReference type="Proteomes" id="UP001597380">
    <property type="component" value="Unassembled WGS sequence"/>
</dbReference>
<accession>A0ABW4XR96</accession>
<keyword evidence="1" id="KW-1133">Transmembrane helix</keyword>
<organism evidence="2 3">
    <name type="scientific">Corallincola platygyrae</name>
    <dbReference type="NCBI Taxonomy" id="1193278"/>
    <lineage>
        <taxon>Bacteria</taxon>
        <taxon>Pseudomonadati</taxon>
        <taxon>Pseudomonadota</taxon>
        <taxon>Gammaproteobacteria</taxon>
        <taxon>Alteromonadales</taxon>
        <taxon>Psychromonadaceae</taxon>
        <taxon>Corallincola</taxon>
    </lineage>
</organism>
<evidence type="ECO:0000313" key="2">
    <source>
        <dbReference type="EMBL" id="MFD2097345.1"/>
    </source>
</evidence>
<evidence type="ECO:0000256" key="1">
    <source>
        <dbReference type="SAM" id="Phobius"/>
    </source>
</evidence>
<proteinExistence type="predicted"/>
<dbReference type="EMBL" id="JBHUHT010000017">
    <property type="protein sequence ID" value="MFD2097345.1"/>
    <property type="molecule type" value="Genomic_DNA"/>
</dbReference>
<evidence type="ECO:0000313" key="3">
    <source>
        <dbReference type="Proteomes" id="UP001597380"/>
    </source>
</evidence>
<keyword evidence="3" id="KW-1185">Reference proteome</keyword>